<evidence type="ECO:0000313" key="4">
    <source>
        <dbReference type="Proteomes" id="UP000242687"/>
    </source>
</evidence>
<evidence type="ECO:0000256" key="1">
    <source>
        <dbReference type="SAM" id="MobiDB-lite"/>
    </source>
</evidence>
<keyword evidence="2" id="KW-0812">Transmembrane</keyword>
<sequence>MAIKFLRTKRSRIIAAAITIPVVLLLIAALVINRYWSPILAGKLRDAVIKGSDSLYRADFSDAQLHILQGKIMLYNVSLTPDTDVYRRRIKRGTAPNNLVKFNARRIIVSEIHPFKLYFSKVIDVGRIAINSPHIQVSYQLNHTKDTTDKDHRTAWQKLSKNFKSAHVGNIFLDNISFKYDDYSGNKVEVSEIKQMSLHANDLLIDSTTQTDRSRLLYCKNIIADIKNYAGRSADGLYRYSFKRLKLSTAISQLHVTGFKLDPVDVDAFFAKSNKDRMTVELDSIQLNNFDFLSYQKYRSLTASSLMIKGGMFDVFNAPNKLPTKKDKLENFPHVALRKLKTDLIIDTVQIKHLDVTYNEIGKKSKKTGTLSFNNTNATFLNLTTNPNALKKDSIATAEVNSMFMGQGKLNISFRFNLQARNAPYSYKGHLGAMPLEAMNKATMAFAMVKITDGTLKSYDFNVYGDATRAHGNIALLYNDVKVRLLRVGDSQMYSRKLIPTLFANLFILKHNNPDKPGEAPRVFKVAFKRPKDFSFFKTQWRVMLSGLKPTIGLDAKTEQAVTKRMADMKQKKDDRAKKKKDQALKKKHKYPYGA</sequence>
<feature type="compositionally biased region" description="Basic and acidic residues" evidence="1">
    <location>
        <begin position="565"/>
        <end position="585"/>
    </location>
</feature>
<dbReference type="OrthoDB" id="814802at2"/>
<organism evidence="3 4">
    <name type="scientific">Mucilaginibacter auburnensis</name>
    <dbReference type="NCBI Taxonomy" id="1457233"/>
    <lineage>
        <taxon>Bacteria</taxon>
        <taxon>Pseudomonadati</taxon>
        <taxon>Bacteroidota</taxon>
        <taxon>Sphingobacteriia</taxon>
        <taxon>Sphingobacteriales</taxon>
        <taxon>Sphingobacteriaceae</taxon>
        <taxon>Mucilaginibacter</taxon>
    </lineage>
</organism>
<protein>
    <recommendedName>
        <fullName evidence="5">AsmA-like protein</fullName>
    </recommendedName>
</protein>
<keyword evidence="2" id="KW-1133">Transmembrane helix</keyword>
<evidence type="ECO:0008006" key="5">
    <source>
        <dbReference type="Google" id="ProtNLM"/>
    </source>
</evidence>
<dbReference type="RefSeq" id="WP_100340059.1">
    <property type="nucleotide sequence ID" value="NZ_PGFJ01000001.1"/>
</dbReference>
<dbReference type="Proteomes" id="UP000242687">
    <property type="component" value="Unassembled WGS sequence"/>
</dbReference>
<dbReference type="AlphaFoldDB" id="A0A2H9VSL6"/>
<feature type="region of interest" description="Disordered" evidence="1">
    <location>
        <begin position="563"/>
        <end position="595"/>
    </location>
</feature>
<dbReference type="EMBL" id="PGFJ01000001">
    <property type="protein sequence ID" value="PJJ83821.1"/>
    <property type="molecule type" value="Genomic_DNA"/>
</dbReference>
<proteinExistence type="predicted"/>
<name>A0A2H9VSL6_9SPHI</name>
<evidence type="ECO:0000256" key="2">
    <source>
        <dbReference type="SAM" id="Phobius"/>
    </source>
</evidence>
<evidence type="ECO:0000313" key="3">
    <source>
        <dbReference type="EMBL" id="PJJ83821.1"/>
    </source>
</evidence>
<comment type="caution">
    <text evidence="3">The sequence shown here is derived from an EMBL/GenBank/DDBJ whole genome shotgun (WGS) entry which is preliminary data.</text>
</comment>
<keyword evidence="4" id="KW-1185">Reference proteome</keyword>
<accession>A0A2H9VSL6</accession>
<gene>
    <name evidence="3" type="ORF">CLV57_0816</name>
</gene>
<keyword evidence="2" id="KW-0472">Membrane</keyword>
<feature type="transmembrane region" description="Helical" evidence="2">
    <location>
        <begin position="12"/>
        <end position="36"/>
    </location>
</feature>
<reference evidence="3 4" key="1">
    <citation type="submission" date="2017-11" db="EMBL/GenBank/DDBJ databases">
        <title>Genomic Encyclopedia of Archaeal and Bacterial Type Strains, Phase II (KMG-II): From Individual Species to Whole Genera.</title>
        <authorList>
            <person name="Goeker M."/>
        </authorList>
    </citation>
    <scope>NUCLEOTIDE SEQUENCE [LARGE SCALE GENOMIC DNA]</scope>
    <source>
        <strain evidence="3 4">DSM 28175</strain>
    </source>
</reference>
<feature type="compositionally biased region" description="Basic residues" evidence="1">
    <location>
        <begin position="586"/>
        <end position="595"/>
    </location>
</feature>